<gene>
    <name evidence="1" type="ORF">CSW08_12245</name>
</gene>
<dbReference type="EMBL" id="PJEO01000044">
    <property type="protein sequence ID" value="PKQ44651.1"/>
    <property type="molecule type" value="Genomic_DNA"/>
</dbReference>
<evidence type="ECO:0000313" key="1">
    <source>
        <dbReference type="EMBL" id="PKQ44651.1"/>
    </source>
</evidence>
<proteinExistence type="predicted"/>
<protein>
    <recommendedName>
        <fullName evidence="3">Secretin/TonB short N-terminal domain-containing protein</fullName>
    </recommendedName>
</protein>
<sequence>MEISLTNPAFPFRKQLLMNIMRIMVFFFCTAFFALSPNDIVSQNSKVKIAEDKLLTVNEVFYLIMEQTDYKFFYEKGIFEDFPKVQVKKGVIRTNELLKRSLSHGNLEITLNANNAIIIKEIPPKTLEEKVQEYNVSG</sequence>
<accession>A0A2N3HI69</accession>
<comment type="caution">
    <text evidence="1">The sequence shown here is derived from an EMBL/GenBank/DDBJ whole genome shotgun (WGS) entry which is preliminary data.</text>
</comment>
<feature type="non-terminal residue" evidence="1">
    <location>
        <position position="138"/>
    </location>
</feature>
<dbReference type="AlphaFoldDB" id="A0A2N3HI69"/>
<evidence type="ECO:0008006" key="3">
    <source>
        <dbReference type="Google" id="ProtNLM"/>
    </source>
</evidence>
<keyword evidence="2" id="KW-1185">Reference proteome</keyword>
<evidence type="ECO:0000313" key="2">
    <source>
        <dbReference type="Proteomes" id="UP000233435"/>
    </source>
</evidence>
<name>A0A2N3HI69_9FLAO</name>
<organism evidence="1 2">
    <name type="scientific">Confluentibacter flavum</name>
    <dbReference type="NCBI Taxonomy" id="1909700"/>
    <lineage>
        <taxon>Bacteria</taxon>
        <taxon>Pseudomonadati</taxon>
        <taxon>Bacteroidota</taxon>
        <taxon>Flavobacteriia</taxon>
        <taxon>Flavobacteriales</taxon>
        <taxon>Flavobacteriaceae</taxon>
        <taxon>Confluentibacter</taxon>
    </lineage>
</organism>
<reference evidence="1 2" key="1">
    <citation type="submission" date="2017-12" db="EMBL/GenBank/DDBJ databases">
        <title>Confluentibacter flavum sp. nov., isolated from the saline lake.</title>
        <authorList>
            <person name="Yu L."/>
        </authorList>
    </citation>
    <scope>NUCLEOTIDE SEQUENCE [LARGE SCALE GENOMIC DNA]</scope>
    <source>
        <strain evidence="1 2">3B</strain>
    </source>
</reference>
<dbReference type="Proteomes" id="UP000233435">
    <property type="component" value="Unassembled WGS sequence"/>
</dbReference>